<accession>A0A0E9XCK7</accession>
<sequence>MGRVAQTTGLDFILSLGDHFYYHGVKSVEDIRFKVNSVF</sequence>
<reference evidence="1" key="1">
    <citation type="submission" date="2014-11" db="EMBL/GenBank/DDBJ databases">
        <authorList>
            <person name="Amaro Gonzalez C."/>
        </authorList>
    </citation>
    <scope>NUCLEOTIDE SEQUENCE</scope>
</reference>
<dbReference type="InterPro" id="IPR029052">
    <property type="entry name" value="Metallo-depent_PP-like"/>
</dbReference>
<proteinExistence type="predicted"/>
<reference evidence="1" key="2">
    <citation type="journal article" date="2015" name="Fish Shellfish Immunol.">
        <title>Early steps in the European eel (Anguilla anguilla)-Vibrio vulnificus interaction in the gills: Role of the RtxA13 toxin.</title>
        <authorList>
            <person name="Callol A."/>
            <person name="Pajuelo D."/>
            <person name="Ebbesson L."/>
            <person name="Teles M."/>
            <person name="MacKenzie S."/>
            <person name="Amaro C."/>
        </authorList>
    </citation>
    <scope>NUCLEOTIDE SEQUENCE</scope>
</reference>
<organism evidence="1">
    <name type="scientific">Anguilla anguilla</name>
    <name type="common">European freshwater eel</name>
    <name type="synonym">Muraena anguilla</name>
    <dbReference type="NCBI Taxonomy" id="7936"/>
    <lineage>
        <taxon>Eukaryota</taxon>
        <taxon>Metazoa</taxon>
        <taxon>Chordata</taxon>
        <taxon>Craniata</taxon>
        <taxon>Vertebrata</taxon>
        <taxon>Euteleostomi</taxon>
        <taxon>Actinopterygii</taxon>
        <taxon>Neopterygii</taxon>
        <taxon>Teleostei</taxon>
        <taxon>Anguilliformes</taxon>
        <taxon>Anguillidae</taxon>
        <taxon>Anguilla</taxon>
    </lineage>
</organism>
<name>A0A0E9XCK7_ANGAN</name>
<protein>
    <submittedName>
        <fullName evidence="1">Uncharacterized protein</fullName>
    </submittedName>
</protein>
<evidence type="ECO:0000313" key="1">
    <source>
        <dbReference type="EMBL" id="JAH99575.1"/>
    </source>
</evidence>
<dbReference type="Gene3D" id="3.60.21.10">
    <property type="match status" value="1"/>
</dbReference>
<dbReference type="AlphaFoldDB" id="A0A0E9XCK7"/>
<dbReference type="EMBL" id="GBXM01009002">
    <property type="protein sequence ID" value="JAH99575.1"/>
    <property type="molecule type" value="Transcribed_RNA"/>
</dbReference>